<accession>A0ACB9Y700</accession>
<keyword evidence="1" id="KW-0808">Transferase</keyword>
<sequence length="151" mass="17318">MEKSFIMVKPDGVQRGLVGVIIKRFERKGYKLIALKMLNPTKEILKEHYKELSDKPFFNTLVDYMSKGPVVAMVWEGMEIVKQGRKMIGETNPLNSNTGSIRGDYCLEVSRNAIHGSDSVASANREINIWFKADELVQWKHHTNSWVYVQS</sequence>
<reference evidence="1" key="1">
    <citation type="submission" date="2022-06" db="EMBL/GenBank/DDBJ databases">
        <title>The First Complete Genome of the Simian Malaria Parasite Plasmodium brasilianum.</title>
        <authorList>
            <person name="Bajic M."/>
            <person name="Ravishankar S."/>
        </authorList>
    </citation>
    <scope>NUCLEOTIDE SEQUENCE</scope>
    <source>
        <strain evidence="1">Bolivian I</strain>
    </source>
</reference>
<evidence type="ECO:0000313" key="2">
    <source>
        <dbReference type="Proteomes" id="UP001056978"/>
    </source>
</evidence>
<keyword evidence="2" id="KW-1185">Reference proteome</keyword>
<organism evidence="1 2">
    <name type="scientific">Plasmodium brasilianum</name>
    <dbReference type="NCBI Taxonomy" id="5824"/>
    <lineage>
        <taxon>Eukaryota</taxon>
        <taxon>Sar</taxon>
        <taxon>Alveolata</taxon>
        <taxon>Apicomplexa</taxon>
        <taxon>Aconoidasida</taxon>
        <taxon>Haemosporida</taxon>
        <taxon>Plasmodiidae</taxon>
        <taxon>Plasmodium</taxon>
        <taxon>Plasmodium (Plasmodium)</taxon>
    </lineage>
</organism>
<gene>
    <name evidence="1" type="ORF">MKS88_003534</name>
</gene>
<dbReference type="EMBL" id="CM043779">
    <property type="protein sequence ID" value="KAI4837066.1"/>
    <property type="molecule type" value="Genomic_DNA"/>
</dbReference>
<evidence type="ECO:0000313" key="1">
    <source>
        <dbReference type="EMBL" id="KAI4837066.1"/>
    </source>
</evidence>
<name>A0ACB9Y700_PLABR</name>
<protein>
    <submittedName>
        <fullName evidence="1">Nucleoside diphosphate kinase</fullName>
    </submittedName>
</protein>
<proteinExistence type="predicted"/>
<comment type="caution">
    <text evidence="1">The sequence shown here is derived from an EMBL/GenBank/DDBJ whole genome shotgun (WGS) entry which is preliminary data.</text>
</comment>
<dbReference type="Proteomes" id="UP001056978">
    <property type="component" value="Chromosome 11"/>
</dbReference>
<keyword evidence="1" id="KW-0418">Kinase</keyword>